<evidence type="ECO:0000313" key="3">
    <source>
        <dbReference type="EnsemblMetazoa" id="ISCW008492-PA"/>
    </source>
</evidence>
<feature type="region of interest" description="Disordered" evidence="1">
    <location>
        <begin position="1"/>
        <end position="51"/>
    </location>
</feature>
<reference evidence="2 4" key="1">
    <citation type="submission" date="2008-03" db="EMBL/GenBank/DDBJ databases">
        <title>Annotation of Ixodes scapularis.</title>
        <authorList>
            <consortium name="Ixodes scapularis Genome Project Consortium"/>
            <person name="Caler E."/>
            <person name="Hannick L.I."/>
            <person name="Bidwell S."/>
            <person name="Joardar V."/>
            <person name="Thiagarajan M."/>
            <person name="Amedeo P."/>
            <person name="Galinsky K.J."/>
            <person name="Schobel S."/>
            <person name="Inman J."/>
            <person name="Hostetler J."/>
            <person name="Miller J."/>
            <person name="Hammond M."/>
            <person name="Megy K."/>
            <person name="Lawson D."/>
            <person name="Kodira C."/>
            <person name="Sutton G."/>
            <person name="Meyer J."/>
            <person name="Hill C.A."/>
            <person name="Birren B."/>
            <person name="Nene V."/>
            <person name="Collins F."/>
            <person name="Alarcon-Chaidez F."/>
            <person name="Wikel S."/>
            <person name="Strausberg R."/>
        </authorList>
    </citation>
    <scope>NUCLEOTIDE SEQUENCE [LARGE SCALE GENOMIC DNA]</scope>
    <source>
        <strain evidence="4">Wikel</strain>
        <strain evidence="2">Wikel colony</strain>
    </source>
</reference>
<gene>
    <name evidence="2" type="ORF">IscW_ISCW008492</name>
</gene>
<proteinExistence type="evidence at protein level"/>
<keyword evidence="5" id="KW-1267">Proteomics identification</keyword>
<dbReference type="EMBL" id="ABJB011107242">
    <property type="status" value="NOT_ANNOTATED_CDS"/>
    <property type="molecule type" value="Genomic_DNA"/>
</dbReference>
<feature type="compositionally biased region" description="Low complexity" evidence="1">
    <location>
        <begin position="21"/>
        <end position="32"/>
    </location>
</feature>
<dbReference type="EMBL" id="ABJB010904812">
    <property type="status" value="NOT_ANNOTATED_CDS"/>
    <property type="molecule type" value="Genomic_DNA"/>
</dbReference>
<evidence type="ECO:0000256" key="1">
    <source>
        <dbReference type="SAM" id="MobiDB-lite"/>
    </source>
</evidence>
<dbReference type="EnsemblMetazoa" id="ISCW008492-RA">
    <property type="protein sequence ID" value="ISCW008492-PA"/>
    <property type="gene ID" value="ISCW008492"/>
</dbReference>
<dbReference type="Proteomes" id="UP000001555">
    <property type="component" value="Unassembled WGS sequence"/>
</dbReference>
<dbReference type="PROSITE" id="PS00180">
    <property type="entry name" value="GLNA_1"/>
    <property type="match status" value="1"/>
</dbReference>
<dbReference type="InterPro" id="IPR027302">
    <property type="entry name" value="Gln_synth_N_conserv_site"/>
</dbReference>
<dbReference type="PaxDb" id="6945-B7PUW9"/>
<evidence type="ECO:0007829" key="5">
    <source>
        <dbReference type="PeptideAtlas" id="B7PUW9"/>
    </source>
</evidence>
<evidence type="ECO:0000313" key="2">
    <source>
        <dbReference type="EMBL" id="EEC10391.1"/>
    </source>
</evidence>
<keyword evidence="4" id="KW-1185">Reference proteome</keyword>
<dbReference type="VEuPathDB" id="VectorBase:ISCI008492"/>
<evidence type="ECO:0000313" key="4">
    <source>
        <dbReference type="Proteomes" id="UP000001555"/>
    </source>
</evidence>
<dbReference type="EMBL" id="DS795961">
    <property type="protein sequence ID" value="EEC10391.1"/>
    <property type="molecule type" value="Genomic_DNA"/>
</dbReference>
<name>B7PUW9_IXOSC</name>
<dbReference type="VEuPathDB" id="VectorBase:ISCP_012926"/>
<protein>
    <submittedName>
        <fullName evidence="2 3">Uncharacterized protein</fullName>
    </submittedName>
</protein>
<accession>B7PUW9</accession>
<reference evidence="3" key="2">
    <citation type="submission" date="2020-05" db="UniProtKB">
        <authorList>
            <consortium name="EnsemblMetazoa"/>
        </authorList>
    </citation>
    <scope>IDENTIFICATION</scope>
    <source>
        <strain evidence="3">wikel</strain>
    </source>
</reference>
<organism>
    <name type="scientific">Ixodes scapularis</name>
    <name type="common">Black-legged tick</name>
    <name type="synonym">Deer tick</name>
    <dbReference type="NCBI Taxonomy" id="6945"/>
    <lineage>
        <taxon>Eukaryota</taxon>
        <taxon>Metazoa</taxon>
        <taxon>Ecdysozoa</taxon>
        <taxon>Arthropoda</taxon>
        <taxon>Chelicerata</taxon>
        <taxon>Arachnida</taxon>
        <taxon>Acari</taxon>
        <taxon>Parasitiformes</taxon>
        <taxon>Ixodida</taxon>
        <taxon>Ixodoidea</taxon>
        <taxon>Ixodidae</taxon>
        <taxon>Ixodinae</taxon>
        <taxon>Ixodes</taxon>
    </lineage>
</organism>
<dbReference type="HOGENOM" id="CLU_2064039_0_0_1"/>
<dbReference type="AlphaFoldDB" id="B7PUW9"/>
<sequence length="119" mass="12978">MFELHFGVSTQRTGKGRRLDGSSSSEEPGSASDTDFFCAPAAGDLSPTLGPEQNRQLVLEVEALTENLLGHGGRRQQRRRSRRDSTALALTIYQRHLEGALTKTQASVSASERAKFDAM</sequence>
<dbReference type="InParanoid" id="B7PUW9"/>
<dbReference type="OrthoDB" id="8173462at2759"/>
<dbReference type="VEuPathDB" id="VectorBase:ISCW008492"/>